<organism evidence="1 2">
    <name type="scientific">Mytilus coruscus</name>
    <name type="common">Sea mussel</name>
    <dbReference type="NCBI Taxonomy" id="42192"/>
    <lineage>
        <taxon>Eukaryota</taxon>
        <taxon>Metazoa</taxon>
        <taxon>Spiralia</taxon>
        <taxon>Lophotrochozoa</taxon>
        <taxon>Mollusca</taxon>
        <taxon>Bivalvia</taxon>
        <taxon>Autobranchia</taxon>
        <taxon>Pteriomorphia</taxon>
        <taxon>Mytilida</taxon>
        <taxon>Mytiloidea</taxon>
        <taxon>Mytilidae</taxon>
        <taxon>Mytilinae</taxon>
        <taxon>Mytilus</taxon>
    </lineage>
</organism>
<evidence type="ECO:0000313" key="2">
    <source>
        <dbReference type="Proteomes" id="UP000507470"/>
    </source>
</evidence>
<sequence length="190" mass="21579">MSTPNGDLEHAVRHKPSSIKRTPGLFKVEYEDDVMIGQCSKTYIVQKSRTVHTSNTMITAFKLLRRAKNSPETSNPSISCGPRINVWDAALSKVLERATTEYRLTSRRRVDSPIFIANVECWTNGVSTAPLDLELCPMPKEEAMDIIDGETPMKVDEPTRNETPMEVDLDEHDRYLVHLLETNFESDIEQ</sequence>
<evidence type="ECO:0000313" key="1">
    <source>
        <dbReference type="EMBL" id="CAC5399972.1"/>
    </source>
</evidence>
<dbReference type="AlphaFoldDB" id="A0A6J8CYF3"/>
<gene>
    <name evidence="1" type="ORF">MCOR_34193</name>
</gene>
<dbReference type="Proteomes" id="UP000507470">
    <property type="component" value="Unassembled WGS sequence"/>
</dbReference>
<keyword evidence="2" id="KW-1185">Reference proteome</keyword>
<proteinExistence type="predicted"/>
<dbReference type="EMBL" id="CACVKT020006148">
    <property type="protein sequence ID" value="CAC5399972.1"/>
    <property type="molecule type" value="Genomic_DNA"/>
</dbReference>
<reference evidence="1 2" key="1">
    <citation type="submission" date="2020-06" db="EMBL/GenBank/DDBJ databases">
        <authorList>
            <person name="Li R."/>
            <person name="Bekaert M."/>
        </authorList>
    </citation>
    <scope>NUCLEOTIDE SEQUENCE [LARGE SCALE GENOMIC DNA]</scope>
    <source>
        <strain evidence="2">wild</strain>
    </source>
</reference>
<protein>
    <submittedName>
        <fullName evidence="1">Uncharacterized protein</fullName>
    </submittedName>
</protein>
<name>A0A6J8CYF3_MYTCO</name>
<dbReference type="OrthoDB" id="6153129at2759"/>
<accession>A0A6J8CYF3</accession>